<accession>A0AAE0SLN2</accession>
<reference evidence="2" key="3">
    <citation type="submission" date="2023-05" db="EMBL/GenBank/DDBJ databases">
        <authorList>
            <person name="Smith C.H."/>
        </authorList>
    </citation>
    <scope>NUCLEOTIDE SEQUENCE</scope>
    <source>
        <strain evidence="2">CHS0354</strain>
        <tissue evidence="2">Mantle</tissue>
    </source>
</reference>
<gene>
    <name evidence="2" type="ORF">CHS0354_020046</name>
</gene>
<feature type="region of interest" description="Disordered" evidence="1">
    <location>
        <begin position="119"/>
        <end position="138"/>
    </location>
</feature>
<sequence>MLPDQKLGYFRTGHIESYLPAPCPSQNVRPLGKYPRKSDFFLTFFAPETAKEEFESRSRHGCIALAETDLPQQTALKSPQPFSRYSAASIFPGTTPGELSGLAGSKPAGSRNCSAAPAPIFPNDPSLPSSPRARHAAANPEEIFPGVLEIFQFPYG</sequence>
<protein>
    <submittedName>
        <fullName evidence="2">Uncharacterized protein</fullName>
    </submittedName>
</protein>
<name>A0AAE0SLN2_9BIVA</name>
<dbReference type="Proteomes" id="UP001195483">
    <property type="component" value="Unassembled WGS sequence"/>
</dbReference>
<proteinExistence type="predicted"/>
<reference evidence="2" key="2">
    <citation type="journal article" date="2021" name="Genome Biol. Evol.">
        <title>Developing a high-quality reference genome for a parasitic bivalve with doubly uniparental inheritance (Bivalvia: Unionida).</title>
        <authorList>
            <person name="Smith C.H."/>
        </authorList>
    </citation>
    <scope>NUCLEOTIDE SEQUENCE</scope>
    <source>
        <strain evidence="2">CHS0354</strain>
        <tissue evidence="2">Mantle</tissue>
    </source>
</reference>
<reference evidence="2" key="1">
    <citation type="journal article" date="2021" name="Genome Biol. Evol.">
        <title>A High-Quality Reference Genome for a Parasitic Bivalve with Doubly Uniparental Inheritance (Bivalvia: Unionida).</title>
        <authorList>
            <person name="Smith C.H."/>
        </authorList>
    </citation>
    <scope>NUCLEOTIDE SEQUENCE</scope>
    <source>
        <strain evidence="2">CHS0354</strain>
    </source>
</reference>
<comment type="caution">
    <text evidence="2">The sequence shown here is derived from an EMBL/GenBank/DDBJ whole genome shotgun (WGS) entry which is preliminary data.</text>
</comment>
<organism evidence="2 3">
    <name type="scientific">Potamilus streckersoni</name>
    <dbReference type="NCBI Taxonomy" id="2493646"/>
    <lineage>
        <taxon>Eukaryota</taxon>
        <taxon>Metazoa</taxon>
        <taxon>Spiralia</taxon>
        <taxon>Lophotrochozoa</taxon>
        <taxon>Mollusca</taxon>
        <taxon>Bivalvia</taxon>
        <taxon>Autobranchia</taxon>
        <taxon>Heteroconchia</taxon>
        <taxon>Palaeoheterodonta</taxon>
        <taxon>Unionida</taxon>
        <taxon>Unionoidea</taxon>
        <taxon>Unionidae</taxon>
        <taxon>Ambleminae</taxon>
        <taxon>Lampsilini</taxon>
        <taxon>Potamilus</taxon>
    </lineage>
</organism>
<evidence type="ECO:0000256" key="1">
    <source>
        <dbReference type="SAM" id="MobiDB-lite"/>
    </source>
</evidence>
<evidence type="ECO:0000313" key="3">
    <source>
        <dbReference type="Proteomes" id="UP001195483"/>
    </source>
</evidence>
<keyword evidence="3" id="KW-1185">Reference proteome</keyword>
<evidence type="ECO:0000313" key="2">
    <source>
        <dbReference type="EMBL" id="KAK3594162.1"/>
    </source>
</evidence>
<dbReference type="AlphaFoldDB" id="A0AAE0SLN2"/>
<dbReference type="EMBL" id="JAEAOA010001223">
    <property type="protein sequence ID" value="KAK3594162.1"/>
    <property type="molecule type" value="Genomic_DNA"/>
</dbReference>